<keyword evidence="3" id="KW-1185">Reference proteome</keyword>
<evidence type="ECO:0000313" key="2">
    <source>
        <dbReference type="EMBL" id="SDT14946.1"/>
    </source>
</evidence>
<dbReference type="AlphaFoldDB" id="A0A1H1Y1U8"/>
<protein>
    <submittedName>
        <fullName evidence="2">Uncharacterized protein</fullName>
    </submittedName>
</protein>
<sequence>MRTLLIGALAAALVGCSCPLKQQASLNSCLDVNESFCFDWAAAREPIEPRPALFATDSAPLGIKPAIAAKVEPPASRIPLSTPTPAKIEPPEIEPGKARSLDNTAADPYATPANTAESPRVDDAVANSDTRAIREQVESAITAAELLTAATLEHSETQLRSDAEKTASQRPNKTDLLVAVLLARPEIKLVPDLTGKIIAIDDVYSASNANVRTAIAAAGATEVQLSEDQAKASDRLVSGEVPAAVLTLVSPEAAEGFPDIAGFKTFRIPLSPRSLKARP</sequence>
<proteinExistence type="predicted"/>
<organism evidence="2 3">
    <name type="scientific">Bradyrhizobium canariense</name>
    <dbReference type="NCBI Taxonomy" id="255045"/>
    <lineage>
        <taxon>Bacteria</taxon>
        <taxon>Pseudomonadati</taxon>
        <taxon>Pseudomonadota</taxon>
        <taxon>Alphaproteobacteria</taxon>
        <taxon>Hyphomicrobiales</taxon>
        <taxon>Nitrobacteraceae</taxon>
        <taxon>Bradyrhizobium</taxon>
    </lineage>
</organism>
<accession>A0A1H1Y1U8</accession>
<dbReference type="Proteomes" id="UP000243904">
    <property type="component" value="Chromosome I"/>
</dbReference>
<reference evidence="3" key="1">
    <citation type="submission" date="2016-10" db="EMBL/GenBank/DDBJ databases">
        <authorList>
            <person name="Varghese N."/>
            <person name="Submissions S."/>
        </authorList>
    </citation>
    <scope>NUCLEOTIDE SEQUENCE [LARGE SCALE GENOMIC DNA]</scope>
    <source>
        <strain evidence="3">GAS369</strain>
    </source>
</reference>
<dbReference type="EMBL" id="LT629750">
    <property type="protein sequence ID" value="SDT14946.1"/>
    <property type="molecule type" value="Genomic_DNA"/>
</dbReference>
<evidence type="ECO:0000256" key="1">
    <source>
        <dbReference type="SAM" id="MobiDB-lite"/>
    </source>
</evidence>
<dbReference type="PROSITE" id="PS51257">
    <property type="entry name" value="PROKAR_LIPOPROTEIN"/>
    <property type="match status" value="1"/>
</dbReference>
<feature type="region of interest" description="Disordered" evidence="1">
    <location>
        <begin position="75"/>
        <end position="122"/>
    </location>
</feature>
<name>A0A1H1Y1U8_9BRAD</name>
<dbReference type="RefSeq" id="WP_244548786.1">
    <property type="nucleotide sequence ID" value="NZ_LT629750.1"/>
</dbReference>
<gene>
    <name evidence="2" type="ORF">SAMN05444158_4575</name>
</gene>
<evidence type="ECO:0000313" key="3">
    <source>
        <dbReference type="Proteomes" id="UP000243904"/>
    </source>
</evidence>